<dbReference type="InterPro" id="IPR006483">
    <property type="entry name" value="CRISPR-assoc_Cas3_HD"/>
</dbReference>
<dbReference type="NCBIfam" id="TIGR01596">
    <property type="entry name" value="cas3_HD"/>
    <property type="match status" value="1"/>
</dbReference>
<proteinExistence type="predicted"/>
<keyword evidence="1" id="KW-0479">Metal-binding</keyword>
<keyword evidence="5" id="KW-0540">Nuclease</keyword>
<accession>A0A832SSH6</accession>
<keyword evidence="5" id="KW-0255">Endonuclease</keyword>
<feature type="domain" description="HD Cas3-type" evidence="4">
    <location>
        <begin position="5"/>
        <end position="210"/>
    </location>
</feature>
<gene>
    <name evidence="5" type="ORF">HA333_09955</name>
</gene>
<organism evidence="5 6">
    <name type="scientific">Pyrobaculum aerophilum</name>
    <dbReference type="NCBI Taxonomy" id="13773"/>
    <lineage>
        <taxon>Archaea</taxon>
        <taxon>Thermoproteota</taxon>
        <taxon>Thermoprotei</taxon>
        <taxon>Thermoproteales</taxon>
        <taxon>Thermoproteaceae</taxon>
        <taxon>Pyrobaculum</taxon>
    </lineage>
</organism>
<dbReference type="InterPro" id="IPR038257">
    <property type="entry name" value="CRISPR-assoc_Cas3_HD_sf"/>
</dbReference>
<dbReference type="Gene3D" id="1.10.3210.30">
    <property type="match status" value="1"/>
</dbReference>
<dbReference type="GO" id="GO:0004519">
    <property type="term" value="F:endonuclease activity"/>
    <property type="evidence" value="ECO:0007669"/>
    <property type="project" value="UniProtKB-KW"/>
</dbReference>
<sequence length="272" mass="30143">MKQLLAWCGQPLIEHIERVGDIAAGREEAIKTVAEAVKAKLCRELDIELLERELYSTYAALAARLSIDNELVRRLAGVAGYFHDIGKAIGAYQSRFPSDKCGDCKGVSLAGHEVWSAWIAYFAVRESPDLKKEKSEVFARIIAMAVALHHSARRSIDDVVLDAVHVRPTLDDLDLMFELARAGLERYGLSFSQAAKAAARYHLLRFYDITALREKLLSTDPAPAELLVHVITTADNLDAVLNRCNGRIAYVLKPLLRGRRENAVKGPDPKAP</sequence>
<dbReference type="PROSITE" id="PS51643">
    <property type="entry name" value="HD_CAS3"/>
    <property type="match status" value="1"/>
</dbReference>
<evidence type="ECO:0000256" key="1">
    <source>
        <dbReference type="ARBA" id="ARBA00022723"/>
    </source>
</evidence>
<dbReference type="AlphaFoldDB" id="A0A832SSH6"/>
<comment type="caution">
    <text evidence="5">The sequence shown here is derived from an EMBL/GenBank/DDBJ whole genome shotgun (WGS) entry which is preliminary data.</text>
</comment>
<dbReference type="GO" id="GO:0051607">
    <property type="term" value="P:defense response to virus"/>
    <property type="evidence" value="ECO:0007669"/>
    <property type="project" value="UniProtKB-KW"/>
</dbReference>
<dbReference type="SUPFAM" id="SSF109604">
    <property type="entry name" value="HD-domain/PDEase-like"/>
    <property type="match status" value="1"/>
</dbReference>
<dbReference type="EMBL" id="DUJP01000033">
    <property type="protein sequence ID" value="HII47736.1"/>
    <property type="molecule type" value="Genomic_DNA"/>
</dbReference>
<reference evidence="5" key="1">
    <citation type="journal article" date="2020" name="bioRxiv">
        <title>A rank-normalized archaeal taxonomy based on genome phylogeny resolves widespread incomplete and uneven classifications.</title>
        <authorList>
            <person name="Rinke C."/>
            <person name="Chuvochina M."/>
            <person name="Mussig A.J."/>
            <person name="Chaumeil P.-A."/>
            <person name="Waite D.W."/>
            <person name="Whitman W.B."/>
            <person name="Parks D.H."/>
            <person name="Hugenholtz P."/>
        </authorList>
    </citation>
    <scope>NUCLEOTIDE SEQUENCE</scope>
    <source>
        <strain evidence="5">UBA8839</strain>
    </source>
</reference>
<protein>
    <submittedName>
        <fullName evidence="5">CRISPR-associated endonuclease Cas3</fullName>
    </submittedName>
</protein>
<dbReference type="GeneID" id="1464754"/>
<evidence type="ECO:0000256" key="3">
    <source>
        <dbReference type="ARBA" id="ARBA00023118"/>
    </source>
</evidence>
<dbReference type="RefSeq" id="WP_011007010.1">
    <property type="nucleotide sequence ID" value="NZ_DUJP01000033.1"/>
</dbReference>
<dbReference type="GO" id="GO:0016787">
    <property type="term" value="F:hydrolase activity"/>
    <property type="evidence" value="ECO:0007669"/>
    <property type="project" value="UniProtKB-KW"/>
</dbReference>
<name>A0A832SSH6_9CREN</name>
<evidence type="ECO:0000259" key="4">
    <source>
        <dbReference type="PROSITE" id="PS51643"/>
    </source>
</evidence>
<keyword evidence="2" id="KW-0378">Hydrolase</keyword>
<evidence type="ECO:0000313" key="6">
    <source>
        <dbReference type="Proteomes" id="UP000651120"/>
    </source>
</evidence>
<evidence type="ECO:0000313" key="5">
    <source>
        <dbReference type="EMBL" id="HII47736.1"/>
    </source>
</evidence>
<evidence type="ECO:0000256" key="2">
    <source>
        <dbReference type="ARBA" id="ARBA00022801"/>
    </source>
</evidence>
<dbReference type="Proteomes" id="UP000651120">
    <property type="component" value="Unassembled WGS sequence"/>
</dbReference>
<keyword evidence="3" id="KW-0051">Antiviral defense</keyword>
<dbReference type="GO" id="GO:0046872">
    <property type="term" value="F:metal ion binding"/>
    <property type="evidence" value="ECO:0007669"/>
    <property type="project" value="UniProtKB-KW"/>
</dbReference>
<dbReference type="CDD" id="cd10013">
    <property type="entry name" value="Cas3''_I"/>
    <property type="match status" value="1"/>
</dbReference>
<dbReference type="Pfam" id="PF18019">
    <property type="entry name" value="Cas3_HD"/>
    <property type="match status" value="1"/>
</dbReference>